<accession>A0ABN6E0F3</accession>
<dbReference type="RefSeq" id="WP_221252073.1">
    <property type="nucleotide sequence ID" value="NZ_AP024355.1"/>
</dbReference>
<feature type="domain" description="HD-GYP" evidence="1">
    <location>
        <begin position="143"/>
        <end position="331"/>
    </location>
</feature>
<dbReference type="Gene3D" id="1.10.3210.10">
    <property type="entry name" value="Hypothetical protein af1432"/>
    <property type="match status" value="1"/>
</dbReference>
<protein>
    <submittedName>
        <fullName evidence="2">HDIG domain-containing protein</fullName>
    </submittedName>
</protein>
<dbReference type="PROSITE" id="PS51832">
    <property type="entry name" value="HD_GYP"/>
    <property type="match status" value="1"/>
</dbReference>
<dbReference type="EMBL" id="AP024355">
    <property type="protein sequence ID" value="BCR04616.1"/>
    <property type="molecule type" value="Genomic_DNA"/>
</dbReference>
<gene>
    <name evidence="2" type="ORF">DESUT3_16850</name>
</gene>
<dbReference type="SMART" id="SM00471">
    <property type="entry name" value="HDc"/>
    <property type="match status" value="1"/>
</dbReference>
<evidence type="ECO:0000259" key="1">
    <source>
        <dbReference type="PROSITE" id="PS51832"/>
    </source>
</evidence>
<dbReference type="SUPFAM" id="SSF109604">
    <property type="entry name" value="HD-domain/PDEase-like"/>
    <property type="match status" value="1"/>
</dbReference>
<evidence type="ECO:0000313" key="3">
    <source>
        <dbReference type="Proteomes" id="UP001319827"/>
    </source>
</evidence>
<name>A0ABN6E0F3_9BACT</name>
<dbReference type="Pfam" id="PF13487">
    <property type="entry name" value="HD_5"/>
    <property type="match status" value="1"/>
</dbReference>
<organism evidence="2 3">
    <name type="scientific">Desulfuromonas versatilis</name>
    <dbReference type="NCBI Taxonomy" id="2802975"/>
    <lineage>
        <taxon>Bacteria</taxon>
        <taxon>Pseudomonadati</taxon>
        <taxon>Thermodesulfobacteriota</taxon>
        <taxon>Desulfuromonadia</taxon>
        <taxon>Desulfuromonadales</taxon>
        <taxon>Desulfuromonadaceae</taxon>
        <taxon>Desulfuromonas</taxon>
    </lineage>
</organism>
<dbReference type="CDD" id="cd00077">
    <property type="entry name" value="HDc"/>
    <property type="match status" value="1"/>
</dbReference>
<dbReference type="Proteomes" id="UP001319827">
    <property type="component" value="Chromosome"/>
</dbReference>
<evidence type="ECO:0000313" key="2">
    <source>
        <dbReference type="EMBL" id="BCR04616.1"/>
    </source>
</evidence>
<dbReference type="InterPro" id="IPR003607">
    <property type="entry name" value="HD/PDEase_dom"/>
</dbReference>
<dbReference type="PANTHER" id="PTHR43155:SF2">
    <property type="entry name" value="CYCLIC DI-GMP PHOSPHODIESTERASE PA4108"/>
    <property type="match status" value="1"/>
</dbReference>
<dbReference type="PANTHER" id="PTHR43155">
    <property type="entry name" value="CYCLIC DI-GMP PHOSPHODIESTERASE PA4108-RELATED"/>
    <property type="match status" value="1"/>
</dbReference>
<sequence length="331" mass="37738">MLKPAKILDPPVPDTTASGERYLPISMACLQPEYRAPCDLYLKTGGRGYLFFAKKGLDFGHSHRARLQERGVTHLYIRDEDSALYFDYLKETITEIVRNPACQSEQKAAVIHSACQDIMSRVIADPRASFINQAHEIITPTIDLIVSDDTATRHLIQLTAYDHYTYTHSTNVGIFGVALARLLYRPNDFRKIERMGAGFFLHDLGKCRVPIEILNKPGKLTPSEWSVMQRHPAEGFQMLEEAGFLTDEAQIITLQHHEKDDGTGYPNALDRDNIHPLARICRLADVYDAITSDRPYAKRKSTYEALKLMKEQIVADIDQELFEHFVKLFRN</sequence>
<dbReference type="InterPro" id="IPR037522">
    <property type="entry name" value="HD_GYP_dom"/>
</dbReference>
<keyword evidence="3" id="KW-1185">Reference proteome</keyword>
<reference evidence="2 3" key="2">
    <citation type="journal article" date="2021" name="Int. J. Syst. Evol. Microbiol.">
        <title>Isolation and Polyphasic Characterization of Desulfuromonas versatilis sp. Nov., an Electrogenic Bacteria Capable of Versatile Metabolism Isolated from a Graphene Oxide-Reducing Enrichment Culture.</title>
        <authorList>
            <person name="Xie L."/>
            <person name="Yoshida N."/>
            <person name="Ishii S."/>
            <person name="Meng L."/>
        </authorList>
    </citation>
    <scope>NUCLEOTIDE SEQUENCE [LARGE SCALE GENOMIC DNA]</scope>
    <source>
        <strain evidence="2 3">NIT-T3</strain>
    </source>
</reference>
<reference evidence="2 3" key="1">
    <citation type="journal article" date="2016" name="C (Basel)">
        <title>Selective Growth of and Electricity Production by Marine Exoelectrogenic Bacteria in Self-Aggregated Hydrogel of Microbially Reduced Graphene Oxide.</title>
        <authorList>
            <person name="Yoshida N."/>
            <person name="Goto Y."/>
            <person name="Miyata Y."/>
        </authorList>
    </citation>
    <scope>NUCLEOTIDE SEQUENCE [LARGE SCALE GENOMIC DNA]</scope>
    <source>
        <strain evidence="2 3">NIT-T3</strain>
    </source>
</reference>
<proteinExistence type="predicted"/>